<dbReference type="InterPro" id="IPR048389">
    <property type="entry name" value="YciQ-like_C"/>
</dbReference>
<dbReference type="EMBL" id="JBHRZH010000051">
    <property type="protein sequence ID" value="MFC3766369.1"/>
    <property type="molecule type" value="Genomic_DNA"/>
</dbReference>
<feature type="domain" description="Predicted membrane protein YciQ-like C-terminal" evidence="5">
    <location>
        <begin position="307"/>
        <end position="538"/>
    </location>
</feature>
<feature type="region of interest" description="Disordered" evidence="1">
    <location>
        <begin position="580"/>
        <end position="619"/>
    </location>
</feature>
<proteinExistence type="predicted"/>
<evidence type="ECO:0000313" key="6">
    <source>
        <dbReference type="EMBL" id="MFC3766369.1"/>
    </source>
</evidence>
<keyword evidence="2" id="KW-1133">Transmembrane helix</keyword>
<name>A0ABV7YND2_9ACTN</name>
<comment type="caution">
    <text evidence="6">The sequence shown here is derived from an EMBL/GenBank/DDBJ whole genome shotgun (WGS) entry which is preliminary data.</text>
</comment>
<dbReference type="Pfam" id="PF20990">
    <property type="entry name" value="DUF2207_C"/>
    <property type="match status" value="1"/>
</dbReference>
<dbReference type="InterPro" id="IPR018702">
    <property type="entry name" value="DUF2207"/>
</dbReference>
<dbReference type="Proteomes" id="UP001595699">
    <property type="component" value="Unassembled WGS sequence"/>
</dbReference>
<protein>
    <submittedName>
        <fullName evidence="6">DUF2207 domain-containing protein</fullName>
    </submittedName>
</protein>
<evidence type="ECO:0000259" key="4">
    <source>
        <dbReference type="Pfam" id="PF09972"/>
    </source>
</evidence>
<feature type="compositionally biased region" description="Gly residues" evidence="1">
    <location>
        <begin position="608"/>
        <end position="619"/>
    </location>
</feature>
<feature type="domain" description="DUF2207" evidence="4">
    <location>
        <begin position="35"/>
        <end position="219"/>
    </location>
</feature>
<feature type="signal peptide" evidence="3">
    <location>
        <begin position="1"/>
        <end position="25"/>
    </location>
</feature>
<feature type="compositionally biased region" description="Low complexity" evidence="1">
    <location>
        <begin position="580"/>
        <end position="594"/>
    </location>
</feature>
<feature type="transmembrane region" description="Helical" evidence="2">
    <location>
        <begin position="436"/>
        <end position="456"/>
    </location>
</feature>
<feature type="transmembrane region" description="Helical" evidence="2">
    <location>
        <begin position="246"/>
        <end position="267"/>
    </location>
</feature>
<dbReference type="RefSeq" id="WP_205117984.1">
    <property type="nucleotide sequence ID" value="NZ_JAFBCM010000001.1"/>
</dbReference>
<dbReference type="Pfam" id="PF09972">
    <property type="entry name" value="DUF2207"/>
    <property type="match status" value="1"/>
</dbReference>
<feature type="transmembrane region" description="Helical" evidence="2">
    <location>
        <begin position="462"/>
        <end position="482"/>
    </location>
</feature>
<keyword evidence="3" id="KW-0732">Signal</keyword>
<evidence type="ECO:0000256" key="2">
    <source>
        <dbReference type="SAM" id="Phobius"/>
    </source>
</evidence>
<gene>
    <name evidence="6" type="ORF">ACFOUW_36455</name>
</gene>
<reference evidence="7" key="1">
    <citation type="journal article" date="2019" name="Int. J. Syst. Evol. Microbiol.">
        <title>The Global Catalogue of Microorganisms (GCM) 10K type strain sequencing project: providing services to taxonomists for standard genome sequencing and annotation.</title>
        <authorList>
            <consortium name="The Broad Institute Genomics Platform"/>
            <consortium name="The Broad Institute Genome Sequencing Center for Infectious Disease"/>
            <person name="Wu L."/>
            <person name="Ma J."/>
        </authorList>
    </citation>
    <scope>NUCLEOTIDE SEQUENCE [LARGE SCALE GENOMIC DNA]</scope>
    <source>
        <strain evidence="7">CGMCC 4.7241</strain>
    </source>
</reference>
<keyword evidence="7" id="KW-1185">Reference proteome</keyword>
<evidence type="ECO:0000259" key="5">
    <source>
        <dbReference type="Pfam" id="PF20990"/>
    </source>
</evidence>
<sequence>MTRHLRGIVCVAALATVLVASPALADAEDVQDGRIDPYFLTYTVQPDGTVDVVEGFTYDFGSTPNHGPERLIDTREAFDKDRYRSYRVEDVEASSSSGAPADVDVEGIDNQTRIRIGDPDETVSGPQKYRLSYTLVGALNAQPDGSGELFWDAAGPNWPVPLDNVAVTVKAPGGISKQRCLFGKPGSTDPCSSRIAGGDAVFAATTIEPGEVLTVVAAFSLADVNVPAPLLKDRNPFRDAFTPSPASVGGGVGAVALIGGVPLALAIRRRRDKKYVDQIPGLAPVPGQEAREEYVSLLEPDGTVVQFSPPKDVSPAEAGVLLDRKLSSTQTTATLLDLAVRGYLHIAETEVTPKRQQPKGWTLTATGEPDASLRPHEQGFLTTLFASMQSIALSKGGHLAAFTNAHRAVIKSLGKTVVDRNWFAARPAGALDAGSIIGLVFASIAILGGVIVGMVFLSMAGFGFLAAGILLALVVAAASLFVRRGRTASGEAIAQQVRGFRHYLEVAEAEKLRFEEGIDVFSRYLPWAVAFGIAEKWANVCHDLAKAGRIPASPSWYESTRPWSYRDYNTSLAGFSAAAVSNSSPPVTTSSGSSSSGGSGFSSSSSSGSGGGGGGGGSW</sequence>
<evidence type="ECO:0000256" key="3">
    <source>
        <dbReference type="SAM" id="SignalP"/>
    </source>
</evidence>
<keyword evidence="2" id="KW-0472">Membrane</keyword>
<feature type="chain" id="PRO_5047381392" evidence="3">
    <location>
        <begin position="26"/>
        <end position="619"/>
    </location>
</feature>
<organism evidence="6 7">
    <name type="scientific">Tenggerimyces flavus</name>
    <dbReference type="NCBI Taxonomy" id="1708749"/>
    <lineage>
        <taxon>Bacteria</taxon>
        <taxon>Bacillati</taxon>
        <taxon>Actinomycetota</taxon>
        <taxon>Actinomycetes</taxon>
        <taxon>Propionibacteriales</taxon>
        <taxon>Nocardioidaceae</taxon>
        <taxon>Tenggerimyces</taxon>
    </lineage>
</organism>
<evidence type="ECO:0000313" key="7">
    <source>
        <dbReference type="Proteomes" id="UP001595699"/>
    </source>
</evidence>
<keyword evidence="2" id="KW-0812">Transmembrane</keyword>
<evidence type="ECO:0000256" key="1">
    <source>
        <dbReference type="SAM" id="MobiDB-lite"/>
    </source>
</evidence>
<accession>A0ABV7YND2</accession>